<gene>
    <name evidence="5" type="ORF">ASPZODRAFT_142375</name>
</gene>
<keyword evidence="6" id="KW-1185">Reference proteome</keyword>
<sequence>MHIAIIGGGIAGVTLAIALHHRNLSVTLYEQAGEFSEVGAGVSFSPNAVQAMRLCHEGIHGAFERVCTRNLWPSKQNVWFDYLDGLSTEGKRQPIRFTISNSLGQNGVHRAHFLDELVKLLPDHVAQFNKRLDTIEKKEADGEDGRLRLSFTDGSFATADLVIGCDGIKSRVRQILLGDAHPAAKPGYTHKYAYRGLVPMEKAVEAIGEELASNACMHIGPKNHMLTFPVNQGKTLNIVAFHSSQDEWKEYPRLTRMGTRDEALADFHAFGENVTRLLKLTDEQLSVWAIFDLADHPVPFFSKDRICIAGDAAHATSPHHGAGAGFCLEDSAVLAALLADGSVRSHAHIKVALAVYDDLRRERAHWLVQSSRFMGNGYQCMADGVGSDLGKLEAEINRRNAIIADFDVEALCRDATAELASRLSSL</sequence>
<keyword evidence="1" id="KW-0285">Flavoprotein</keyword>
<evidence type="ECO:0000313" key="5">
    <source>
        <dbReference type="EMBL" id="OJJ46567.1"/>
    </source>
</evidence>
<evidence type="ECO:0000256" key="2">
    <source>
        <dbReference type="ARBA" id="ARBA00022827"/>
    </source>
</evidence>
<dbReference type="RefSeq" id="XP_022581077.1">
    <property type="nucleotide sequence ID" value="XM_022724849.1"/>
</dbReference>
<dbReference type="InterPro" id="IPR002938">
    <property type="entry name" value="FAD-bd"/>
</dbReference>
<evidence type="ECO:0000256" key="1">
    <source>
        <dbReference type="ARBA" id="ARBA00022630"/>
    </source>
</evidence>
<name>A0A1L9SHF9_9EURO</name>
<evidence type="ECO:0000256" key="3">
    <source>
        <dbReference type="ARBA" id="ARBA00023002"/>
    </source>
</evidence>
<dbReference type="Pfam" id="PF01494">
    <property type="entry name" value="FAD_binding_3"/>
    <property type="match status" value="1"/>
</dbReference>
<accession>A0A1L9SHF9</accession>
<dbReference type="PANTHER" id="PTHR46720:SF3">
    <property type="entry name" value="FAD-BINDING DOMAIN-CONTAINING PROTEIN-RELATED"/>
    <property type="match status" value="1"/>
</dbReference>
<dbReference type="PRINTS" id="PR00420">
    <property type="entry name" value="RNGMNOXGNASE"/>
</dbReference>
<dbReference type="OrthoDB" id="417877at2759"/>
<dbReference type="SUPFAM" id="SSF51905">
    <property type="entry name" value="FAD/NAD(P)-binding domain"/>
    <property type="match status" value="1"/>
</dbReference>
<dbReference type="GeneID" id="34611314"/>
<dbReference type="Proteomes" id="UP000184188">
    <property type="component" value="Unassembled WGS sequence"/>
</dbReference>
<dbReference type="InterPro" id="IPR051104">
    <property type="entry name" value="FAD_monoxygenase"/>
</dbReference>
<dbReference type="GO" id="GO:0044550">
    <property type="term" value="P:secondary metabolite biosynthetic process"/>
    <property type="evidence" value="ECO:0007669"/>
    <property type="project" value="UniProtKB-ARBA"/>
</dbReference>
<dbReference type="STRING" id="1073090.A0A1L9SHF9"/>
<dbReference type="GO" id="GO:0016491">
    <property type="term" value="F:oxidoreductase activity"/>
    <property type="evidence" value="ECO:0007669"/>
    <property type="project" value="UniProtKB-KW"/>
</dbReference>
<evidence type="ECO:0000313" key="6">
    <source>
        <dbReference type="Proteomes" id="UP000184188"/>
    </source>
</evidence>
<dbReference type="GO" id="GO:0071949">
    <property type="term" value="F:FAD binding"/>
    <property type="evidence" value="ECO:0007669"/>
    <property type="project" value="InterPro"/>
</dbReference>
<dbReference type="EMBL" id="KV878342">
    <property type="protein sequence ID" value="OJJ46567.1"/>
    <property type="molecule type" value="Genomic_DNA"/>
</dbReference>
<organism evidence="5 6">
    <name type="scientific">Penicilliopsis zonata CBS 506.65</name>
    <dbReference type="NCBI Taxonomy" id="1073090"/>
    <lineage>
        <taxon>Eukaryota</taxon>
        <taxon>Fungi</taxon>
        <taxon>Dikarya</taxon>
        <taxon>Ascomycota</taxon>
        <taxon>Pezizomycotina</taxon>
        <taxon>Eurotiomycetes</taxon>
        <taxon>Eurotiomycetidae</taxon>
        <taxon>Eurotiales</taxon>
        <taxon>Aspergillaceae</taxon>
        <taxon>Penicilliopsis</taxon>
    </lineage>
</organism>
<dbReference type="Gene3D" id="3.50.50.60">
    <property type="entry name" value="FAD/NAD(P)-binding domain"/>
    <property type="match status" value="1"/>
</dbReference>
<feature type="domain" description="FAD-binding" evidence="4">
    <location>
        <begin position="3"/>
        <end position="369"/>
    </location>
</feature>
<dbReference type="InterPro" id="IPR036188">
    <property type="entry name" value="FAD/NAD-bd_sf"/>
</dbReference>
<evidence type="ECO:0000259" key="4">
    <source>
        <dbReference type="Pfam" id="PF01494"/>
    </source>
</evidence>
<dbReference type="SUPFAM" id="SSF54373">
    <property type="entry name" value="FAD-linked reductases, C-terminal domain"/>
    <property type="match status" value="1"/>
</dbReference>
<dbReference type="VEuPathDB" id="FungiDB:ASPZODRAFT_142375"/>
<dbReference type="PANTHER" id="PTHR46720">
    <property type="entry name" value="HYDROXYLASE, PUTATIVE (AFU_ORTHOLOGUE AFUA_3G01460)-RELATED"/>
    <property type="match status" value="1"/>
</dbReference>
<dbReference type="FunFam" id="3.50.50.60:FF:000153">
    <property type="entry name" value="Salicylate hydroxylase, putative"/>
    <property type="match status" value="1"/>
</dbReference>
<dbReference type="AlphaFoldDB" id="A0A1L9SHF9"/>
<proteinExistence type="predicted"/>
<protein>
    <recommendedName>
        <fullName evidence="4">FAD-binding domain-containing protein</fullName>
    </recommendedName>
</protein>
<keyword evidence="3" id="KW-0560">Oxidoreductase</keyword>
<keyword evidence="2" id="KW-0274">FAD</keyword>
<reference evidence="6" key="1">
    <citation type="journal article" date="2017" name="Genome Biol.">
        <title>Comparative genomics reveals high biological diversity and specific adaptations in the industrially and medically important fungal genus Aspergillus.</title>
        <authorList>
            <person name="de Vries R.P."/>
            <person name="Riley R."/>
            <person name="Wiebenga A."/>
            <person name="Aguilar-Osorio G."/>
            <person name="Amillis S."/>
            <person name="Uchima C.A."/>
            <person name="Anderluh G."/>
            <person name="Asadollahi M."/>
            <person name="Askin M."/>
            <person name="Barry K."/>
            <person name="Battaglia E."/>
            <person name="Bayram O."/>
            <person name="Benocci T."/>
            <person name="Braus-Stromeyer S.A."/>
            <person name="Caldana C."/>
            <person name="Canovas D."/>
            <person name="Cerqueira G.C."/>
            <person name="Chen F."/>
            <person name="Chen W."/>
            <person name="Choi C."/>
            <person name="Clum A."/>
            <person name="Dos Santos R.A."/>
            <person name="Damasio A.R."/>
            <person name="Diallinas G."/>
            <person name="Emri T."/>
            <person name="Fekete E."/>
            <person name="Flipphi M."/>
            <person name="Freyberg S."/>
            <person name="Gallo A."/>
            <person name="Gournas C."/>
            <person name="Habgood R."/>
            <person name="Hainaut M."/>
            <person name="Harispe M.L."/>
            <person name="Henrissat B."/>
            <person name="Hilden K.S."/>
            <person name="Hope R."/>
            <person name="Hossain A."/>
            <person name="Karabika E."/>
            <person name="Karaffa L."/>
            <person name="Karanyi Z."/>
            <person name="Krasevec N."/>
            <person name="Kuo A."/>
            <person name="Kusch H."/>
            <person name="LaButti K."/>
            <person name="Lagendijk E.L."/>
            <person name="Lapidus A."/>
            <person name="Levasseur A."/>
            <person name="Lindquist E."/>
            <person name="Lipzen A."/>
            <person name="Logrieco A.F."/>
            <person name="MacCabe A."/>
            <person name="Maekelae M.R."/>
            <person name="Malavazi I."/>
            <person name="Melin P."/>
            <person name="Meyer V."/>
            <person name="Mielnichuk N."/>
            <person name="Miskei M."/>
            <person name="Molnar A.P."/>
            <person name="Mule G."/>
            <person name="Ngan C.Y."/>
            <person name="Orejas M."/>
            <person name="Orosz E."/>
            <person name="Ouedraogo J.P."/>
            <person name="Overkamp K.M."/>
            <person name="Park H.-S."/>
            <person name="Perrone G."/>
            <person name="Piumi F."/>
            <person name="Punt P.J."/>
            <person name="Ram A.F."/>
            <person name="Ramon A."/>
            <person name="Rauscher S."/>
            <person name="Record E."/>
            <person name="Riano-Pachon D.M."/>
            <person name="Robert V."/>
            <person name="Roehrig J."/>
            <person name="Ruller R."/>
            <person name="Salamov A."/>
            <person name="Salih N.S."/>
            <person name="Samson R.A."/>
            <person name="Sandor E."/>
            <person name="Sanguinetti M."/>
            <person name="Schuetze T."/>
            <person name="Sepcic K."/>
            <person name="Shelest E."/>
            <person name="Sherlock G."/>
            <person name="Sophianopoulou V."/>
            <person name="Squina F.M."/>
            <person name="Sun H."/>
            <person name="Susca A."/>
            <person name="Todd R.B."/>
            <person name="Tsang A."/>
            <person name="Unkles S.E."/>
            <person name="van de Wiele N."/>
            <person name="van Rossen-Uffink D."/>
            <person name="Oliveira J.V."/>
            <person name="Vesth T.C."/>
            <person name="Visser J."/>
            <person name="Yu J.-H."/>
            <person name="Zhou M."/>
            <person name="Andersen M.R."/>
            <person name="Archer D.B."/>
            <person name="Baker S.E."/>
            <person name="Benoit I."/>
            <person name="Brakhage A.A."/>
            <person name="Braus G.H."/>
            <person name="Fischer R."/>
            <person name="Frisvad J.C."/>
            <person name="Goldman G.H."/>
            <person name="Houbraken J."/>
            <person name="Oakley B."/>
            <person name="Pocsi I."/>
            <person name="Scazzocchio C."/>
            <person name="Seiboth B."/>
            <person name="vanKuyk P.A."/>
            <person name="Wortman J."/>
            <person name="Dyer P.S."/>
            <person name="Grigoriev I.V."/>
        </authorList>
    </citation>
    <scope>NUCLEOTIDE SEQUENCE [LARGE SCALE GENOMIC DNA]</scope>
    <source>
        <strain evidence="6">CBS 506.65</strain>
    </source>
</reference>